<protein>
    <recommendedName>
        <fullName evidence="1">DUF7918 domain-containing protein</fullName>
    </recommendedName>
</protein>
<evidence type="ECO:0000313" key="3">
    <source>
        <dbReference type="Proteomes" id="UP000092993"/>
    </source>
</evidence>
<accession>A0A1C7LTQ0</accession>
<dbReference type="Pfam" id="PF25534">
    <property type="entry name" value="DUF7918"/>
    <property type="match status" value="1"/>
</dbReference>
<dbReference type="OrthoDB" id="10268103at2759"/>
<feature type="domain" description="DUF7918" evidence="1">
    <location>
        <begin position="8"/>
        <end position="113"/>
    </location>
</feature>
<sequence>MKYRNHEFGISCENHSIEEYAEMVEEGERTVSCYIPSEAGKEFVIDCVNESEQLFGVELFMDGHRLDKYSRKPAAPGTSKLIENLSTSPNTTRSFVFSKLSTTDEETLTSREDHLIVQAPKTSRR</sequence>
<comment type="caution">
    <text evidence="2">The sequence shown here is derived from an EMBL/GenBank/DDBJ whole genome shotgun (WGS) entry which is preliminary data.</text>
</comment>
<dbReference type="InterPro" id="IPR057678">
    <property type="entry name" value="DUF7918"/>
</dbReference>
<keyword evidence="3" id="KW-1185">Reference proteome</keyword>
<organism evidence="2 3">
    <name type="scientific">Grifola frondosa</name>
    <name type="common">Maitake</name>
    <name type="synonym">Polyporus frondosus</name>
    <dbReference type="NCBI Taxonomy" id="5627"/>
    <lineage>
        <taxon>Eukaryota</taxon>
        <taxon>Fungi</taxon>
        <taxon>Dikarya</taxon>
        <taxon>Basidiomycota</taxon>
        <taxon>Agaricomycotina</taxon>
        <taxon>Agaricomycetes</taxon>
        <taxon>Polyporales</taxon>
        <taxon>Grifolaceae</taxon>
        <taxon>Grifola</taxon>
    </lineage>
</organism>
<reference evidence="2 3" key="1">
    <citation type="submission" date="2016-03" db="EMBL/GenBank/DDBJ databases">
        <title>Whole genome sequencing of Grifola frondosa 9006-11.</title>
        <authorList>
            <person name="Min B."/>
            <person name="Park H."/>
            <person name="Kim J.-G."/>
            <person name="Cho H."/>
            <person name="Oh Y.-L."/>
            <person name="Kong W.-S."/>
            <person name="Choi I.-G."/>
        </authorList>
    </citation>
    <scope>NUCLEOTIDE SEQUENCE [LARGE SCALE GENOMIC DNA]</scope>
    <source>
        <strain evidence="2 3">9006-11</strain>
    </source>
</reference>
<dbReference type="Proteomes" id="UP000092993">
    <property type="component" value="Unassembled WGS sequence"/>
</dbReference>
<proteinExistence type="predicted"/>
<evidence type="ECO:0000259" key="1">
    <source>
        <dbReference type="Pfam" id="PF25534"/>
    </source>
</evidence>
<dbReference type="EMBL" id="LUGG01000024">
    <property type="protein sequence ID" value="OBZ67437.1"/>
    <property type="molecule type" value="Genomic_DNA"/>
</dbReference>
<dbReference type="AlphaFoldDB" id="A0A1C7LTQ0"/>
<name>A0A1C7LTQ0_GRIFR</name>
<evidence type="ECO:0000313" key="2">
    <source>
        <dbReference type="EMBL" id="OBZ67437.1"/>
    </source>
</evidence>
<gene>
    <name evidence="2" type="ORF">A0H81_12574</name>
</gene>